<name>A0ABR8LW50_9FLAO</name>
<feature type="signal peptide" evidence="1">
    <location>
        <begin position="1"/>
        <end position="19"/>
    </location>
</feature>
<dbReference type="RefSeq" id="WP_191100325.1">
    <property type="nucleotide sequence ID" value="NZ_JACXXF010000007.1"/>
</dbReference>
<protein>
    <recommendedName>
        <fullName evidence="4">Deoxyribose-phosphate aldolase</fullName>
    </recommendedName>
</protein>
<dbReference type="InterPro" id="IPR045444">
    <property type="entry name" value="DUF6503"/>
</dbReference>
<sequence length="265" mass="30011">MTILRPVIFLLLLVLTTSCKDGNTSKTTTDIDSTIVATTTLSKAQQIINKTILAHGGDLYQTAHYAFTFRDKQYQFKNEGSNYKYTKTYIKDNDTIQDILTNTTFSRLLNNKAVTLTEKEIVDGSGAINSVIYFAMIPYKLNDPAVNASYIEATTIKNKDYAVIQITFNEAGGGQDFDDQFYYWINKDTNKIDYLAYSYHVNQGGVRFRSAYNSRSIDGITFQDYINYKADVGTALQTLPRLYEADALTRLSEIKTENIINLNKN</sequence>
<gene>
    <name evidence="2" type="ORF">IEG06_13125</name>
</gene>
<dbReference type="Pfam" id="PF20113">
    <property type="entry name" value="DUF6503"/>
    <property type="match status" value="1"/>
</dbReference>
<proteinExistence type="predicted"/>
<comment type="caution">
    <text evidence="2">The sequence shown here is derived from an EMBL/GenBank/DDBJ whole genome shotgun (WGS) entry which is preliminary data.</text>
</comment>
<dbReference type="EMBL" id="JACXXH010000007">
    <property type="protein sequence ID" value="MBD3864395.1"/>
    <property type="molecule type" value="Genomic_DNA"/>
</dbReference>
<evidence type="ECO:0000313" key="2">
    <source>
        <dbReference type="EMBL" id="MBD3864395.1"/>
    </source>
</evidence>
<evidence type="ECO:0008006" key="4">
    <source>
        <dbReference type="Google" id="ProtNLM"/>
    </source>
</evidence>
<dbReference type="PROSITE" id="PS51257">
    <property type="entry name" value="PROKAR_LIPOPROTEIN"/>
    <property type="match status" value="1"/>
</dbReference>
<feature type="chain" id="PRO_5046147433" description="Deoxyribose-phosphate aldolase" evidence="1">
    <location>
        <begin position="20"/>
        <end position="265"/>
    </location>
</feature>
<keyword evidence="3" id="KW-1185">Reference proteome</keyword>
<accession>A0ABR8LW50</accession>
<evidence type="ECO:0000313" key="3">
    <source>
        <dbReference type="Proteomes" id="UP000627521"/>
    </source>
</evidence>
<organism evidence="2 3">
    <name type="scientific">Olleya marilimosa</name>
    <dbReference type="NCBI Taxonomy" id="272164"/>
    <lineage>
        <taxon>Bacteria</taxon>
        <taxon>Pseudomonadati</taxon>
        <taxon>Bacteroidota</taxon>
        <taxon>Flavobacteriia</taxon>
        <taxon>Flavobacteriales</taxon>
        <taxon>Flavobacteriaceae</taxon>
    </lineage>
</organism>
<evidence type="ECO:0000256" key="1">
    <source>
        <dbReference type="SAM" id="SignalP"/>
    </source>
</evidence>
<keyword evidence="1" id="KW-0732">Signal</keyword>
<dbReference type="Proteomes" id="UP000627521">
    <property type="component" value="Unassembled WGS sequence"/>
</dbReference>
<reference evidence="2 3" key="1">
    <citation type="submission" date="2020-09" db="EMBL/GenBank/DDBJ databases">
        <title>Bacillus nautilus sp. nov., Chryseoglobus crepusculi sp. nov, and Psychrobacter noctis sp. nov., isolated from deep-sea sponges from the equatorial Atlantic.</title>
        <authorList>
            <person name="Stennett H.L."/>
            <person name="Williams S.E."/>
        </authorList>
    </citation>
    <scope>NUCLEOTIDE SEQUENCE [LARGE SCALE GENOMIC DNA]</scope>
    <source>
        <strain evidence="2 3">28M-24</strain>
    </source>
</reference>